<accession>L0A1G3</accession>
<organism evidence="1 2">
    <name type="scientific">Deinococcus peraridilitoris (strain DSM 19664 / LMG 22246 / CIP 109416 / KR-200)</name>
    <dbReference type="NCBI Taxonomy" id="937777"/>
    <lineage>
        <taxon>Bacteria</taxon>
        <taxon>Thermotogati</taxon>
        <taxon>Deinococcota</taxon>
        <taxon>Deinococci</taxon>
        <taxon>Deinococcales</taxon>
        <taxon>Deinococcaceae</taxon>
        <taxon>Deinococcus</taxon>
    </lineage>
</organism>
<dbReference type="EMBL" id="CP003382">
    <property type="protein sequence ID" value="AFZ67017.1"/>
    <property type="molecule type" value="Genomic_DNA"/>
</dbReference>
<protein>
    <submittedName>
        <fullName evidence="1">Uncharacterized protein</fullName>
    </submittedName>
</protein>
<evidence type="ECO:0000313" key="1">
    <source>
        <dbReference type="EMBL" id="AFZ67017.1"/>
    </source>
</evidence>
<dbReference type="AlphaFoldDB" id="L0A1G3"/>
<keyword evidence="2" id="KW-1185">Reference proteome</keyword>
<name>L0A1G3_DEIPD</name>
<dbReference type="KEGG" id="dpd:Deipe_1476"/>
<dbReference type="RefSeq" id="WP_015235325.1">
    <property type="nucleotide sequence ID" value="NC_019793.1"/>
</dbReference>
<reference evidence="2" key="1">
    <citation type="submission" date="2012-03" db="EMBL/GenBank/DDBJ databases">
        <title>Complete sequence of chromosome of Deinococcus peraridilitoris DSM 19664.</title>
        <authorList>
            <person name="Lucas S."/>
            <person name="Copeland A."/>
            <person name="Lapidus A."/>
            <person name="Glavina del Rio T."/>
            <person name="Dalin E."/>
            <person name="Tice H."/>
            <person name="Bruce D."/>
            <person name="Goodwin L."/>
            <person name="Pitluck S."/>
            <person name="Peters L."/>
            <person name="Mikhailova N."/>
            <person name="Lu M."/>
            <person name="Kyrpides N."/>
            <person name="Mavromatis K."/>
            <person name="Ivanova N."/>
            <person name="Brettin T."/>
            <person name="Detter J.C."/>
            <person name="Han C."/>
            <person name="Larimer F."/>
            <person name="Land M."/>
            <person name="Hauser L."/>
            <person name="Markowitz V."/>
            <person name="Cheng J.-F."/>
            <person name="Hugenholtz P."/>
            <person name="Woyke T."/>
            <person name="Wu D."/>
            <person name="Pukall R."/>
            <person name="Steenblock K."/>
            <person name="Brambilla E."/>
            <person name="Klenk H.-P."/>
            <person name="Eisen J.A."/>
        </authorList>
    </citation>
    <scope>NUCLEOTIDE SEQUENCE [LARGE SCALE GENOMIC DNA]</scope>
    <source>
        <strain evidence="2">DSM 19664 / LMG 22246 / CIP 109416 / KR-200</strain>
    </source>
</reference>
<evidence type="ECO:0000313" key="2">
    <source>
        <dbReference type="Proteomes" id="UP000010467"/>
    </source>
</evidence>
<dbReference type="STRING" id="937777.Deipe_1476"/>
<sequence>MIKRQTIIMTPESRGCTIDHDHAHRVLFERGVLHERPSPNARWLAERGIGSITVRTGRRVVERREFRLRDVAHE</sequence>
<dbReference type="PATRIC" id="fig|937777.3.peg.1481"/>
<proteinExistence type="predicted"/>
<dbReference type="Proteomes" id="UP000010467">
    <property type="component" value="Chromosome"/>
</dbReference>
<dbReference type="HOGENOM" id="CLU_2681618_0_0_0"/>
<gene>
    <name evidence="1" type="ordered locus">Deipe_1476</name>
</gene>